<dbReference type="InterPro" id="IPR025443">
    <property type="entry name" value="DUF4307"/>
</dbReference>
<name>M2XXX8_9MICC</name>
<keyword evidence="1" id="KW-0472">Membrane</keyword>
<keyword evidence="3" id="KW-1185">Reference proteome</keyword>
<sequence length="143" mass="15642">MPHTRQPAAASETSVLQQRYGLRPRRRLSPRARWGLIGAALLVATLFVVWIVQARSAAPSSKDVGFDLISSAQVTADFEVTRDPDQAVRCGVEALNEDWAVVGYEEISLPADSQAERTTAHRLAIRTTNPANTARVDSCWNLG</sequence>
<protein>
    <recommendedName>
        <fullName evidence="4">DUF4307 domain-containing protein</fullName>
    </recommendedName>
</protein>
<organism evidence="2 3">
    <name type="scientific">Kocuria palustris PEL</name>
    <dbReference type="NCBI Taxonomy" id="1236550"/>
    <lineage>
        <taxon>Bacteria</taxon>
        <taxon>Bacillati</taxon>
        <taxon>Actinomycetota</taxon>
        <taxon>Actinomycetes</taxon>
        <taxon>Micrococcales</taxon>
        <taxon>Micrococcaceae</taxon>
        <taxon>Kocuria</taxon>
    </lineage>
</organism>
<evidence type="ECO:0000313" key="2">
    <source>
        <dbReference type="EMBL" id="EME37668.1"/>
    </source>
</evidence>
<dbReference type="Proteomes" id="UP000009877">
    <property type="component" value="Unassembled WGS sequence"/>
</dbReference>
<dbReference type="AlphaFoldDB" id="M2XXX8"/>
<accession>M2XXX8</accession>
<proteinExistence type="predicted"/>
<evidence type="ECO:0000256" key="1">
    <source>
        <dbReference type="SAM" id="Phobius"/>
    </source>
</evidence>
<dbReference type="EMBL" id="ANHZ02000002">
    <property type="protein sequence ID" value="EME37668.1"/>
    <property type="molecule type" value="Genomic_DNA"/>
</dbReference>
<gene>
    <name evidence="2" type="ORF">C884_01042</name>
</gene>
<keyword evidence="1" id="KW-0812">Transmembrane</keyword>
<dbReference type="Pfam" id="PF14155">
    <property type="entry name" value="DUF4307"/>
    <property type="match status" value="1"/>
</dbReference>
<keyword evidence="1" id="KW-1133">Transmembrane helix</keyword>
<dbReference type="RefSeq" id="WP_006213421.1">
    <property type="nucleotide sequence ID" value="NZ_ANHZ02000002.1"/>
</dbReference>
<reference evidence="2 3" key="1">
    <citation type="journal article" date="2014" name="Genome Announc.">
        <title>Draft Genome Sequence of Kocuria palustris PEL.</title>
        <authorList>
            <person name="Sharma G."/>
            <person name="Khatri I."/>
            <person name="Subramanian S."/>
        </authorList>
    </citation>
    <scope>NUCLEOTIDE SEQUENCE [LARGE SCALE GENOMIC DNA]</scope>
    <source>
        <strain evidence="2 3">PEL</strain>
    </source>
</reference>
<dbReference type="STRING" id="71999.KPaMU14_09510"/>
<comment type="caution">
    <text evidence="2">The sequence shown here is derived from an EMBL/GenBank/DDBJ whole genome shotgun (WGS) entry which is preliminary data.</text>
</comment>
<evidence type="ECO:0000313" key="3">
    <source>
        <dbReference type="Proteomes" id="UP000009877"/>
    </source>
</evidence>
<feature type="transmembrane region" description="Helical" evidence="1">
    <location>
        <begin position="32"/>
        <end position="52"/>
    </location>
</feature>
<evidence type="ECO:0008006" key="4">
    <source>
        <dbReference type="Google" id="ProtNLM"/>
    </source>
</evidence>